<reference evidence="9" key="3">
    <citation type="submission" date="2015-03" db="EMBL/GenBank/DDBJ databases">
        <authorList>
            <consortium name="Pathogen Informatics"/>
        </authorList>
    </citation>
    <scope>NUCLEOTIDE SEQUENCE [LARGE SCALE GENOMIC DNA]</scope>
    <source>
        <strain evidence="9">A125KOH2</strain>
    </source>
</reference>
<feature type="domain" description="Tc toxin complex TcA C-terminal TcB-binding" evidence="3">
    <location>
        <begin position="2001"/>
        <end position="2068"/>
    </location>
</feature>
<dbReference type="InterPro" id="IPR041079">
    <property type="entry name" value="Neuraminidase-like"/>
</dbReference>
<dbReference type="InterPro" id="IPR040840">
    <property type="entry name" value="TcA_TcB_BD"/>
</dbReference>
<evidence type="ECO:0000256" key="2">
    <source>
        <dbReference type="SAM" id="MobiDB-lite"/>
    </source>
</evidence>
<evidence type="ECO:0000259" key="3">
    <source>
        <dbReference type="Pfam" id="PF18276"/>
    </source>
</evidence>
<keyword evidence="1" id="KW-0843">Virulence</keyword>
<accession>A0A0T9PL33</accession>
<feature type="domain" description="ABC toxin N-terminal" evidence="5">
    <location>
        <begin position="610"/>
        <end position="734"/>
    </location>
</feature>
<sequence length="2071" mass="232982">MSDMNNEMNNSNDFTDSSLEEMYEILQDSLSLSEVQILHDNIGKQQKQQQAAERKSSARGNPQLQQAQSLEIHPDNSAPAADSTDAAGAMLYSNEFIPERHTEYVNEGEIASRSSPAAYLAELYKHSSKLHPSSEPYHIDQRRPDIGQLLLSQENQDNEISTLILSNEILTEAIRKKSGTADVNTLLKTANEHYDAEFEKWQQVLKARKTTAVQLWPANIIEETPLLLDLGVSPSRYVELGSTSTPDVVSTSSQEMAFYYDLPLAVVEETERLLTAKKDQNSYRTALHRVFLLYRDTRLPPQVLVPVILKYQDVITDSFSVLYLAKILLQDYRLSLADVSKIVSINPDITNDELGTLLAHHPQLTESECKYLWPLAVGEKTDPSRYVVSLLGVFKKFTDSARWFKRHELNLADLTAMMATPSKGTRATIYQRLELSELALSILELPGFTLKIKNKNGKLTLEALMELSRFNDRISSLAEQQVSALYVALKNGELTLQKLVAIIGEKPGNFDYLQYTADAYKPNDTNITSYLPNYSNAYKSGAYITDFSDIETVLYWQQAAGALQVPVKVMLPLYDRLHTYKAAAGYLSSLMSTAFNALPAPDMAKIEATLTEEYGNALVHYYLTNIADKNLNLTNHDDLYSYLLIDNQVSMEIKTTRIAEAISSLQLYINRCRYQPKQEPGVSQAVLKRAFFSQWDRYNKGYSTWAGIKQLAWFPENYIDPAMRIGQTSMMETLLQTINQGQLSADTVQAAFKTYLTEFEEIANLSVISGYHNDASIEQGLTYFIGESLTAPPAYYWRTVDHAQFSEGKFPATAWSEWKKITAAATPYQQLIRPVRFNGRLYLLWLERNEDTVNRKTEVSQKWRYQLKLSHLRYDGTWSVPFSFDTQIDESDFNENSAKKEYGSGLHCTTSGTPTQIRVCLYKKQASYSKDSPAKLWVIDEMMTLTELTDAADIASWVTSQVNEFDTLDQRRIGNLSSEEIKLSVNHSSNKPPVRAAATGLQNIQGFANSPFGFTDIKILNSTEKDITLQFKPNPVTILGVDNNTQLTANAKRTLQRMRDKYDDANKPCIVYSGSIRLTSNDLPSSYGRPKNEYYTCAIDIVIAHRDSHNFTIHMRTQDTEYSGEMDYGDRQTVFEEAFGNKKLRLPNNKFIVLDWLGRQGRIKDITIESYTSLAQLYEPDWANLFDDTTYVTRQSRSYIHAPDSLIVNVSLGGETKTETCKLSIDQSKATYQWDKPMEVTLPIPANSKHIDIDIKMTAPAPEGLFYGAMEQSIPITVIPVASDNYLTLKTNKAQAQYLEWGKQNKYQVRLNTLFAKQLVRLADSGIDNILSPNTQLIREPNLGDNTNHAAHQSVDFGGANALYFWELFYYTPMLVMQRLLQEQDFDLASHWLNYVFNPAQDGTPWNTRPLQEDTAWNKTPLDSTNPDAVAQADPMHYKLSTFMRLLDLLLARGDQAYRRLQRGSLAEAKMWYVQASTLLGEEPERSANITPWKAQTLKDAAGQQNRLFMPQHNTKLQGYHQTLKLRLYNLRHNLSIDGQPQLPPMFDAPADPKKLLSEAATASQDGKPLPNGITIGLQRFPVILDSARSMVGQLIQFGNSLSNVIERQDAEQMATLMQTQGKELLAQSVSMQKKSLEELHHETIGLAAALAGAQGRYEHYNALYDENINTGETSAIVLRSTAGYIAGTTQALHMTAAALDMVPNIYGMAVGGARYGSIANAIAIGSSIASTTSYLAAEGITTTEMYRRRRQEWGIARDSANTEVEQLSAQQKALKIRYTGAVLQTTYLETQQAQHQAQYALMTSKFTNLALYSWMRGRLSELYSQFYDQTVSRCLRAQYGYQWETLDTTAYIKPSAWLGGRAGLLCGEALMLNLATMEEAYQKWEGRALEVERTLSLAELYQAQGSFNLAEKVAEYVNAGPTAEHSIGKGSTLSIKENILSASFNINELQLSDDYPTAMRLGDRRLFKQISVTLPALLGPYQDVQAVLSYAGSNTGFAKGCSAIAISRGMNDSGQFQLDFNDSKYLPFEGIDIKDKGTFVLRFPNATNKQKELLQSLSDIILHIRYTIRA</sequence>
<reference evidence="7 8" key="1">
    <citation type="submission" date="2015-03" db="EMBL/GenBank/DDBJ databases">
        <authorList>
            <consortium name="Pathogen Informatics"/>
            <person name="Murphy D."/>
        </authorList>
    </citation>
    <scope>NUCLEOTIDE SEQUENCE [LARGE SCALE GENOMIC DNA]</scope>
    <source>
        <strain evidence="8">type strain: CIP110230</strain>
        <strain evidence="7">Type strain: CIP110230</strain>
    </source>
</reference>
<organism evidence="6 9">
    <name type="scientific">Yersinia pekkanenii</name>
    <dbReference type="NCBI Taxonomy" id="1288385"/>
    <lineage>
        <taxon>Bacteria</taxon>
        <taxon>Pseudomonadati</taxon>
        <taxon>Pseudomonadota</taxon>
        <taxon>Gammaproteobacteria</taxon>
        <taxon>Enterobacterales</taxon>
        <taxon>Yersiniaceae</taxon>
        <taxon>Yersinia</taxon>
    </lineage>
</organism>
<feature type="domain" description="Neuraminidase-like" evidence="4">
    <location>
        <begin position="765"/>
        <end position="916"/>
    </location>
</feature>
<dbReference type="RefSeq" id="WP_049612634.1">
    <property type="nucleotide sequence ID" value="NZ_CAWMMU010000018.1"/>
</dbReference>
<dbReference type="STRING" id="1288385.ERS137968_03298"/>
<evidence type="ECO:0000313" key="9">
    <source>
        <dbReference type="Proteomes" id="UP000045840"/>
    </source>
</evidence>
<dbReference type="Proteomes" id="UP000044625">
    <property type="component" value="Unassembled WGS sequence"/>
</dbReference>
<dbReference type="InterPro" id="IPR018003">
    <property type="entry name" value="Insecticidal_toxin/plasmid_vir"/>
</dbReference>
<reference evidence="6" key="2">
    <citation type="submission" date="2015-03" db="EMBL/GenBank/DDBJ databases">
        <authorList>
            <person name="Murphy D."/>
        </authorList>
    </citation>
    <scope>NUCLEOTIDE SEQUENCE [LARGE SCALE GENOMIC DNA]</scope>
    <source>
        <strain evidence="6">A125KOH2</strain>
    </source>
</reference>
<name>A0A0T9PL33_9GAMM</name>
<gene>
    <name evidence="6" type="ORF">ERS008529_01926</name>
    <name evidence="7" type="ORF">ERS137968_03298</name>
</gene>
<feature type="region of interest" description="Disordered" evidence="2">
    <location>
        <begin position="43"/>
        <end position="62"/>
    </location>
</feature>
<evidence type="ECO:0000313" key="6">
    <source>
        <dbReference type="EMBL" id="CNH70957.1"/>
    </source>
</evidence>
<dbReference type="Pfam" id="PF20220">
    <property type="entry name" value="ABC_toxin_N"/>
    <property type="match status" value="1"/>
</dbReference>
<evidence type="ECO:0000256" key="1">
    <source>
        <dbReference type="ARBA" id="ARBA00023026"/>
    </source>
</evidence>
<evidence type="ECO:0000259" key="5">
    <source>
        <dbReference type="Pfam" id="PF20220"/>
    </source>
</evidence>
<feature type="domain" description="Tc toxin complex TcA C-terminal TcB-binding" evidence="3">
    <location>
        <begin position="1771"/>
        <end position="1902"/>
    </location>
</feature>
<keyword evidence="8" id="KW-1185">Reference proteome</keyword>
<dbReference type="InterPro" id="IPR046839">
    <property type="entry name" value="ABC_toxin_N"/>
</dbReference>
<dbReference type="Pfam" id="PF18276">
    <property type="entry name" value="TcA_TcB_BD"/>
    <property type="match status" value="2"/>
</dbReference>
<dbReference type="Pfam" id="PF03538">
    <property type="entry name" value="VRP1"/>
    <property type="match status" value="1"/>
</dbReference>
<dbReference type="EMBL" id="CWJL01000018">
    <property type="protein sequence ID" value="CRY68197.1"/>
    <property type="molecule type" value="Genomic_DNA"/>
</dbReference>
<dbReference type="EMBL" id="CQAZ01000014">
    <property type="protein sequence ID" value="CNH70957.1"/>
    <property type="molecule type" value="Genomic_DNA"/>
</dbReference>
<evidence type="ECO:0000313" key="8">
    <source>
        <dbReference type="Proteomes" id="UP000044625"/>
    </source>
</evidence>
<evidence type="ECO:0000313" key="7">
    <source>
        <dbReference type="EMBL" id="CRY68197.1"/>
    </source>
</evidence>
<evidence type="ECO:0000259" key="4">
    <source>
        <dbReference type="Pfam" id="PF18413"/>
    </source>
</evidence>
<protein>
    <submittedName>
        <fullName evidence="6 7">Insecticidal toxin complex protein</fullName>
    </submittedName>
</protein>
<dbReference type="Pfam" id="PF18413">
    <property type="entry name" value="Neuraminidase"/>
    <property type="match status" value="1"/>
</dbReference>
<proteinExistence type="predicted"/>
<dbReference type="Proteomes" id="UP000045840">
    <property type="component" value="Unassembled WGS sequence"/>
</dbReference>